<dbReference type="Pfam" id="PF00400">
    <property type="entry name" value="WD40"/>
    <property type="match status" value="1"/>
</dbReference>
<dbReference type="RefSeq" id="XP_027091218.2">
    <property type="nucleotide sequence ID" value="XM_027235417.2"/>
</dbReference>
<dbReference type="InterPro" id="IPR003613">
    <property type="entry name" value="Ubox_domain"/>
</dbReference>
<dbReference type="InterPro" id="IPR016024">
    <property type="entry name" value="ARM-type_fold"/>
</dbReference>
<dbReference type="InterPro" id="IPR001680">
    <property type="entry name" value="WD40_rpt"/>
</dbReference>
<evidence type="ECO:0000259" key="7">
    <source>
        <dbReference type="PROSITE" id="PS51698"/>
    </source>
</evidence>
<reference evidence="8" key="1">
    <citation type="journal article" date="2025" name="Foods">
        <title>Unveiling the Microbial Signatures of Arabica Coffee Cherries: Insights into Ripeness Specific Diversity, Functional Traits, and Implications for Quality and Safety.</title>
        <authorList>
            <consortium name="RefSeq"/>
            <person name="Tenea G.N."/>
            <person name="Cifuentes V."/>
            <person name="Reyes P."/>
            <person name="Cevallos-Vallejos M."/>
        </authorList>
    </citation>
    <scope>NUCLEOTIDE SEQUENCE [LARGE SCALE GENOMIC DNA]</scope>
</reference>
<dbReference type="Pfam" id="PF04564">
    <property type="entry name" value="U-box"/>
    <property type="match status" value="1"/>
</dbReference>
<dbReference type="UniPathway" id="UPA00143"/>
<comment type="catalytic activity">
    <reaction evidence="1">
        <text>S-ubiquitinyl-[E2 ubiquitin-conjugating enzyme]-L-cysteine + [acceptor protein]-L-lysine = [E2 ubiquitin-conjugating enzyme]-L-cysteine + N(6)-ubiquitinyl-[acceptor protein]-L-lysine.</text>
        <dbReference type="EC" id="2.3.2.27"/>
    </reaction>
</comment>
<dbReference type="PROSITE" id="PS50294">
    <property type="entry name" value="WD_REPEATS_REGION"/>
    <property type="match status" value="1"/>
</dbReference>
<gene>
    <name evidence="9" type="primary">LOC113712127</name>
</gene>
<feature type="compositionally biased region" description="Basic and acidic residues" evidence="6">
    <location>
        <begin position="400"/>
        <end position="418"/>
    </location>
</feature>
<feature type="repeat" description="WD" evidence="5">
    <location>
        <begin position="1243"/>
        <end position="1284"/>
    </location>
</feature>
<evidence type="ECO:0000256" key="2">
    <source>
        <dbReference type="ARBA" id="ARBA00004906"/>
    </source>
</evidence>
<dbReference type="PANTHER" id="PTHR47446">
    <property type="entry name" value="RING-TYPE E3 UBIQUITIN TRANSFERASE"/>
    <property type="match status" value="1"/>
</dbReference>
<dbReference type="GeneID" id="113712127"/>
<dbReference type="SUPFAM" id="SSF50978">
    <property type="entry name" value="WD40 repeat-like"/>
    <property type="match status" value="1"/>
</dbReference>
<dbReference type="InterPro" id="IPR056512">
    <property type="entry name" value="LIN_N"/>
</dbReference>
<dbReference type="InterPro" id="IPR052858">
    <property type="entry name" value="E3_ubiquitin-ligase_LIN"/>
</dbReference>
<dbReference type="SMART" id="SM00504">
    <property type="entry name" value="Ubox"/>
    <property type="match status" value="1"/>
</dbReference>
<evidence type="ECO:0000256" key="3">
    <source>
        <dbReference type="ARBA" id="ARBA00012483"/>
    </source>
</evidence>
<dbReference type="OrthoDB" id="6252103at2759"/>
<feature type="compositionally biased region" description="Polar residues" evidence="6">
    <location>
        <begin position="479"/>
        <end position="493"/>
    </location>
</feature>
<evidence type="ECO:0000256" key="1">
    <source>
        <dbReference type="ARBA" id="ARBA00000900"/>
    </source>
</evidence>
<dbReference type="GO" id="GO:0061630">
    <property type="term" value="F:ubiquitin protein ligase activity"/>
    <property type="evidence" value="ECO:0007669"/>
    <property type="project" value="UniProtKB-EC"/>
</dbReference>
<feature type="region of interest" description="Disordered" evidence="6">
    <location>
        <begin position="591"/>
        <end position="617"/>
    </location>
</feature>
<comment type="pathway">
    <text evidence="2">Protein modification; protein ubiquitination.</text>
</comment>
<dbReference type="InterPro" id="IPR036322">
    <property type="entry name" value="WD40_repeat_dom_sf"/>
</dbReference>
<dbReference type="PROSITE" id="PS50082">
    <property type="entry name" value="WD_REPEATS_2"/>
    <property type="match status" value="1"/>
</dbReference>
<dbReference type="Gene3D" id="3.30.40.10">
    <property type="entry name" value="Zinc/RING finger domain, C3HC4 (zinc finger)"/>
    <property type="match status" value="1"/>
</dbReference>
<dbReference type="InterPro" id="IPR015943">
    <property type="entry name" value="WD40/YVTN_repeat-like_dom_sf"/>
</dbReference>
<dbReference type="Pfam" id="PF23654">
    <property type="entry name" value="ARM_LIN_2nd"/>
    <property type="match status" value="1"/>
</dbReference>
<dbReference type="PANTHER" id="PTHR47446:SF3">
    <property type="entry name" value="RING-TYPE E3 UBIQUITIN TRANSFERASE"/>
    <property type="match status" value="1"/>
</dbReference>
<evidence type="ECO:0000256" key="4">
    <source>
        <dbReference type="ARBA" id="ARBA00022679"/>
    </source>
</evidence>
<proteinExistence type="predicted"/>
<dbReference type="InterPro" id="IPR013083">
    <property type="entry name" value="Znf_RING/FYVE/PHD"/>
</dbReference>
<dbReference type="EC" id="2.3.2.27" evidence="3"/>
<dbReference type="SUPFAM" id="SSF57850">
    <property type="entry name" value="RING/U-box"/>
    <property type="match status" value="1"/>
</dbReference>
<dbReference type="InterPro" id="IPR045210">
    <property type="entry name" value="RING-Ubox_PUB"/>
</dbReference>
<feature type="compositionally biased region" description="Polar residues" evidence="6">
    <location>
        <begin position="593"/>
        <end position="615"/>
    </location>
</feature>
<dbReference type="Pfam" id="PF23628">
    <property type="entry name" value="ARM_LIN_C"/>
    <property type="match status" value="1"/>
</dbReference>
<evidence type="ECO:0000313" key="8">
    <source>
        <dbReference type="Proteomes" id="UP001652660"/>
    </source>
</evidence>
<accession>A0A6P6UL58</accession>
<dbReference type="SUPFAM" id="SSF48371">
    <property type="entry name" value="ARM repeat"/>
    <property type="match status" value="1"/>
</dbReference>
<feature type="compositionally biased region" description="Basic residues" evidence="6">
    <location>
        <begin position="465"/>
        <end position="475"/>
    </location>
</feature>
<feature type="compositionally biased region" description="Acidic residues" evidence="6">
    <location>
        <begin position="338"/>
        <end position="352"/>
    </location>
</feature>
<sequence length="1535" mass="171472">MAGNYRFEMDHTDIVRSLITTIGSFIQDRLIDKEQRALQKEHCAERLAAEDGSSDKDTEVRYSDQAVLANLDWGIEALEEAIGTSNMETKMARLDYAEKMLQVCAMLNSSQRTAGVPNFYLSAWAHLNLSYLWKLRNNVQNSVLHILDMFIIDPFFSRIDFAPELWKSLFLPHMSSIIGWYSEERHRIVMDVIPDSNDLSFTVDFDNYFNESLITSVRPDQAEKMQKLEHLYGQSLDENTRLYARYYKECMNYDSATTKKVIPMMPIAEPPMTPLHEVSHKIPDYVKFGPILPKSAGFSPVLKAQGETSEASRLNLASASDENLDDYAIWDPTQGIPEESEDELDYEPEACEESTNRGVKAAPSYSSTIINKDIEATLKVQATRVRSRNQTPNDFSPVDSPKKKESPSKPETHGRKEPTSLLRLVSTRAKERTASASLADSPDSSRHSNISSVDNDNELMEQQKSGRKSSSHSRRSSQVLEKSFSNESDEGNNSIISLLSDKQTPQSRPPKDFVCPITGQIFHDPVTLETGQTYERRAIQEWIDRGNTTCPITRQPFLATELPKTNYVLKRLITSWKEQHPDLAQEMSYAETPRSNLSTPSLNEMSSDSNPSGMTSYPIRRLMDNDPEHKPRRFMRAAVSTSPTSVLSQPAVETVINGLRPYISCLCNSEDLQECEAAVLTIARIWNDSKVESGIHSYLSSPAIVNGLVEILSASLNREVLRTTIHILSQLIYADDSIREVLTSVDTDFDCLASLMKNGLAEAAILIYLLRPSFSQLSAHNLIPSLTQLISSKSEDPLDLQFVMAPKDAALVLLEQIITGGDETTRLTITMDIISTGSVPALLKCLDRVDGRHSSVTILLCCIRADKSCRNTIASRIELSPVLELFHAGNDSVRGTCIEFFSELVHLSRRNLCNRILQIIKDEGAFSTMHTLLVYLQMAPMEQKPAIASLLLQLDLLVEPRKMSIYREEAIEALIEALRKKEFPASQIAALDALSSLPGHMNASGKPYTEAWLLKLAGFDQPYNALLKGEKLQTYESEFSETVEEEERAARSWEKRVGFVLCNHEKGAIFRALEECIKSNSLEIAKSCLVISTWLIHMLYNFPDTGVRDAARKYLLDQFITILQSSKNLEEKILATLALGGFITDPGALNELGVYAKNMYKTLRKLKRNSVVVNDLLKALINLPSIDAAEFWCYAEGPELDASINGEVLSILHTRGRLISSHSDGTMKVWDIGKKIPRLIQEVREHSKAVSCLCLSSSGTKVFSGSLDKTIRVWAIKQAEIQCVQVHDVKEAVLELYANSNFACFSSQGTGVKVYNWSGIPRHVNFSKNVKCISLLGDKIYCGCTSYSIQEVDLGTLTSTIFYTGTRKLLGKQTIFSLEVNSGLLIAGGSSVDGIAGKVNHLRFCIWHERENMKFLTCLSFLTQNLRMKVFSLPSKAVLGTLSTGLDIQKITANNDFIFTASKCGIIEVWLKERVTKIGCIRKSGGNNTKLLSLASDMDGQMLFGGSSDGKIQVSHRLLDYLGRQMSFIFKTGSH</sequence>
<dbReference type="SMART" id="SM00320">
    <property type="entry name" value="WD40"/>
    <property type="match status" value="4"/>
</dbReference>
<evidence type="ECO:0000256" key="6">
    <source>
        <dbReference type="SAM" id="MobiDB-lite"/>
    </source>
</evidence>
<evidence type="ECO:0000256" key="5">
    <source>
        <dbReference type="PROSITE-ProRule" id="PRU00221"/>
    </source>
</evidence>
<keyword evidence="5" id="KW-0853">WD repeat</keyword>
<organism evidence="8 9">
    <name type="scientific">Coffea arabica</name>
    <name type="common">Arabian coffee</name>
    <dbReference type="NCBI Taxonomy" id="13443"/>
    <lineage>
        <taxon>Eukaryota</taxon>
        <taxon>Viridiplantae</taxon>
        <taxon>Streptophyta</taxon>
        <taxon>Embryophyta</taxon>
        <taxon>Tracheophyta</taxon>
        <taxon>Spermatophyta</taxon>
        <taxon>Magnoliopsida</taxon>
        <taxon>eudicotyledons</taxon>
        <taxon>Gunneridae</taxon>
        <taxon>Pentapetalae</taxon>
        <taxon>asterids</taxon>
        <taxon>lamiids</taxon>
        <taxon>Gentianales</taxon>
        <taxon>Rubiaceae</taxon>
        <taxon>Ixoroideae</taxon>
        <taxon>Gardenieae complex</taxon>
        <taxon>Bertiereae - Coffeeae clade</taxon>
        <taxon>Coffeeae</taxon>
        <taxon>Coffea</taxon>
    </lineage>
</organism>
<dbReference type="Gene3D" id="1.25.10.10">
    <property type="entry name" value="Leucine-rich Repeat Variant"/>
    <property type="match status" value="1"/>
</dbReference>
<dbReference type="CDD" id="cd16664">
    <property type="entry name" value="RING-Ubox_PUB"/>
    <property type="match status" value="1"/>
</dbReference>
<name>A0A6P6UL58_COFAR</name>
<keyword evidence="4" id="KW-0808">Transferase</keyword>
<feature type="region of interest" description="Disordered" evidence="6">
    <location>
        <begin position="332"/>
        <end position="362"/>
    </location>
</feature>
<dbReference type="GO" id="GO:0016567">
    <property type="term" value="P:protein ubiquitination"/>
    <property type="evidence" value="ECO:0007669"/>
    <property type="project" value="UniProtKB-UniPathway"/>
</dbReference>
<dbReference type="PROSITE" id="PS51698">
    <property type="entry name" value="U_BOX"/>
    <property type="match status" value="1"/>
</dbReference>
<evidence type="ECO:0000313" key="9">
    <source>
        <dbReference type="RefSeq" id="XP_027091218.2"/>
    </source>
</evidence>
<dbReference type="InterPro" id="IPR011989">
    <property type="entry name" value="ARM-like"/>
</dbReference>
<feature type="region of interest" description="Disordered" evidence="6">
    <location>
        <begin position="383"/>
        <end position="493"/>
    </location>
</feature>
<feature type="domain" description="U-box" evidence="7">
    <location>
        <begin position="508"/>
        <end position="583"/>
    </location>
</feature>
<dbReference type="InterPro" id="IPR055566">
    <property type="entry name" value="ARM_LIN"/>
</dbReference>
<dbReference type="Proteomes" id="UP001652660">
    <property type="component" value="Chromosome 10e"/>
</dbReference>
<protein>
    <recommendedName>
        <fullName evidence="3">RING-type E3 ubiquitin transferase</fullName>
        <ecNumber evidence="3">2.3.2.27</ecNumber>
    </recommendedName>
</protein>
<reference evidence="9" key="2">
    <citation type="submission" date="2025-08" db="UniProtKB">
        <authorList>
            <consortium name="RefSeq"/>
        </authorList>
    </citation>
    <scope>IDENTIFICATION</scope>
    <source>
        <tissue evidence="9">Leaves</tissue>
    </source>
</reference>
<keyword evidence="8" id="KW-1185">Reference proteome</keyword>
<dbReference type="Pfam" id="PF23568">
    <property type="entry name" value="ARM_LIN"/>
    <property type="match status" value="1"/>
</dbReference>
<dbReference type="Gene3D" id="2.130.10.10">
    <property type="entry name" value="YVTN repeat-like/Quinoprotein amine dehydrogenase"/>
    <property type="match status" value="2"/>
</dbReference>
<dbReference type="InterPro" id="IPR056514">
    <property type="entry name" value="ARM_LIN_2nd"/>
</dbReference>